<feature type="transmembrane region" description="Helical" evidence="1">
    <location>
        <begin position="404"/>
        <end position="419"/>
    </location>
</feature>
<feature type="transmembrane region" description="Helical" evidence="1">
    <location>
        <begin position="557"/>
        <end position="578"/>
    </location>
</feature>
<comment type="caution">
    <text evidence="2">The sequence shown here is derived from an EMBL/GenBank/DDBJ whole genome shotgun (WGS) entry which is preliminary data.</text>
</comment>
<keyword evidence="1" id="KW-1133">Transmembrane helix</keyword>
<feature type="transmembrane region" description="Helical" evidence="1">
    <location>
        <begin position="376"/>
        <end position="398"/>
    </location>
</feature>
<evidence type="ECO:0000313" key="3">
    <source>
        <dbReference type="Proteomes" id="UP000177913"/>
    </source>
</evidence>
<accession>A0A1F7GY29</accession>
<feature type="transmembrane region" description="Helical" evidence="1">
    <location>
        <begin position="590"/>
        <end position="608"/>
    </location>
</feature>
<feature type="transmembrane region" description="Helical" evidence="1">
    <location>
        <begin position="426"/>
        <end position="445"/>
    </location>
</feature>
<dbReference type="InterPro" id="IPR018746">
    <property type="entry name" value="DUF2298"/>
</dbReference>
<dbReference type="PANTHER" id="PTHR10790">
    <property type="entry name" value="TPR-DOMAIN CONTAINING PROTEIN"/>
    <property type="match status" value="1"/>
</dbReference>
<reference evidence="2 3" key="1">
    <citation type="journal article" date="2016" name="Nat. Commun.">
        <title>Thousands of microbial genomes shed light on interconnected biogeochemical processes in an aquifer system.</title>
        <authorList>
            <person name="Anantharaman K."/>
            <person name="Brown C.T."/>
            <person name="Hug L.A."/>
            <person name="Sharon I."/>
            <person name="Castelle C.J."/>
            <person name="Probst A.J."/>
            <person name="Thomas B.C."/>
            <person name="Singh A."/>
            <person name="Wilkins M.J."/>
            <person name="Karaoz U."/>
            <person name="Brodie E.L."/>
            <person name="Williams K.H."/>
            <person name="Hubbard S.S."/>
            <person name="Banfield J.F."/>
        </authorList>
    </citation>
    <scope>NUCLEOTIDE SEQUENCE [LARGE SCALE GENOMIC DNA]</scope>
</reference>
<gene>
    <name evidence="2" type="ORF">A3C25_00980</name>
</gene>
<dbReference type="AlphaFoldDB" id="A0A1F7GY29"/>
<protein>
    <recommendedName>
        <fullName evidence="4">YYY membrane protein</fullName>
    </recommendedName>
</protein>
<feature type="transmembrane region" description="Helical" evidence="1">
    <location>
        <begin position="231"/>
        <end position="250"/>
    </location>
</feature>
<sequence length="772" mass="89995">MDWIYTTLQWYVILLILGIIFFPLAQKIFGRFFPDLGYAFAKILAILFLSYAAFVLGILKIVEFSRTNLLFLIFLFVLLNIYLFKKNRDKQSTVNNRQSIFLIVFEELLFLIALFFWTFIRGQEPSIRGLEKFMDFGFMNSILRSRYFPPLDMWLSADQSNPNGYFINYYYFGHLTAAFLIKLTGVKSAVGYNLILATIFALSVTQTFSFITGIIYSFYSQVKAKVQSSLHFGKLIFFGLLGSFIVNLGGNLHTIYVFTKGYPNESPIPFWKILSWYNPTKYWYPNATRFIPETIHEFPSYSWVVADLHGHVFAIPFVLLTLAILFILLVRSKLDPAETQNSFHQRRDNAQNYNLNLKTKSNSIFSISLSLNLPKLLTINYSLLTTIFLGFLTAVHYMTNAFDGPIYILLTIIVLFFLYRLTKALLIHIGLLIVSFVLFSLPFSINFKPFVTGIGVNCSPEFLVNVKKLGPFLFEKGNCQVSPIWMLPVLWGFFWINFIIFMSIKFLKNRKESMKQWDNEAIDQFTFILFAFGTFLIIIPEFFYIKDIYPTHFRANTMFKLGYQAFIMMGIASTYTFSKIKLLDKIKSRLLAFIFVFFFFFIAIYPFYSIPSYYGQLDRPIKLDGSKWLEHYFFDEKEEIFSEDKEIIDFINSNIKGQPNILEAQGDSYTDYERVSAYTGLPTVAGWWVHEWLWRGSSDTVGNRINDVVNIYESPDIDLTLSLIKKYKVNYIVISTIEKKKYQKLNERKFSKLGELIFKSSNGFGALYKVFF</sequence>
<dbReference type="NCBIfam" id="TIGR03662">
    <property type="entry name" value="Chlor_Arch_YYY"/>
    <property type="match status" value="1"/>
</dbReference>
<feature type="transmembrane region" description="Helical" evidence="1">
    <location>
        <begin position="100"/>
        <end position="120"/>
    </location>
</feature>
<organism evidence="2 3">
    <name type="scientific">Candidatus Roizmanbacteria bacterium RIFCSPHIGHO2_02_FULL_38_11</name>
    <dbReference type="NCBI Taxonomy" id="1802039"/>
    <lineage>
        <taxon>Bacteria</taxon>
        <taxon>Candidatus Roizmaniibacteriota</taxon>
    </lineage>
</organism>
<dbReference type="Proteomes" id="UP000177913">
    <property type="component" value="Unassembled WGS sequence"/>
</dbReference>
<feature type="transmembrane region" description="Helical" evidence="1">
    <location>
        <begin position="484"/>
        <end position="504"/>
    </location>
</feature>
<name>A0A1F7GY29_9BACT</name>
<evidence type="ECO:0000313" key="2">
    <source>
        <dbReference type="EMBL" id="OGK23674.1"/>
    </source>
</evidence>
<feature type="transmembrane region" description="Helical" evidence="1">
    <location>
        <begin position="525"/>
        <end position="545"/>
    </location>
</feature>
<feature type="transmembrane region" description="Helical" evidence="1">
    <location>
        <begin position="65"/>
        <end position="84"/>
    </location>
</feature>
<feature type="transmembrane region" description="Helical" evidence="1">
    <location>
        <begin position="36"/>
        <end position="59"/>
    </location>
</feature>
<keyword evidence="1" id="KW-0472">Membrane</keyword>
<evidence type="ECO:0008006" key="4">
    <source>
        <dbReference type="Google" id="ProtNLM"/>
    </source>
</evidence>
<feature type="transmembrane region" description="Helical" evidence="1">
    <location>
        <begin position="194"/>
        <end position="219"/>
    </location>
</feature>
<dbReference type="PANTHER" id="PTHR10790:SF51">
    <property type="entry name" value="TETRATRICOPEPTIDE REPEAT PROTEIN"/>
    <property type="match status" value="1"/>
</dbReference>
<dbReference type="Pfam" id="PF10060">
    <property type="entry name" value="DUF2298"/>
    <property type="match status" value="2"/>
</dbReference>
<evidence type="ECO:0000256" key="1">
    <source>
        <dbReference type="SAM" id="Phobius"/>
    </source>
</evidence>
<dbReference type="EMBL" id="MFZO01000044">
    <property type="protein sequence ID" value="OGK23674.1"/>
    <property type="molecule type" value="Genomic_DNA"/>
</dbReference>
<proteinExistence type="predicted"/>
<feature type="transmembrane region" description="Helical" evidence="1">
    <location>
        <begin position="6"/>
        <end position="24"/>
    </location>
</feature>
<keyword evidence="1" id="KW-0812">Transmembrane</keyword>
<feature type="transmembrane region" description="Helical" evidence="1">
    <location>
        <begin position="308"/>
        <end position="330"/>
    </location>
</feature>